<keyword evidence="1" id="KW-1133">Transmembrane helix</keyword>
<evidence type="ECO:0000256" key="1">
    <source>
        <dbReference type="SAM" id="Phobius"/>
    </source>
</evidence>
<feature type="signal peptide" evidence="2">
    <location>
        <begin position="1"/>
        <end position="18"/>
    </location>
</feature>
<reference evidence="4" key="1">
    <citation type="journal article" date="2017" name="Proc. Natl. Acad. Sci. U.S.A.">
        <title>Simulation of Deepwater Horizon oil plume reveals substrate specialization within a complex community of hydrocarbon degraders.</title>
        <authorList>
            <person name="Hu P."/>
            <person name="Dubinsky E.A."/>
            <person name="Probst A.J."/>
            <person name="Wang J."/>
            <person name="Sieber C.M.K."/>
            <person name="Tom L.M."/>
            <person name="Gardinali P."/>
            <person name="Banfield J.F."/>
            <person name="Atlas R.M."/>
            <person name="Andersen G.L."/>
        </authorList>
    </citation>
    <scope>NUCLEOTIDE SEQUENCE [LARGE SCALE GENOMIC DNA]</scope>
</reference>
<name>A0A1Y5E4C9_COLPS</name>
<feature type="chain" id="PRO_5012779937" evidence="2">
    <location>
        <begin position="19"/>
        <end position="328"/>
    </location>
</feature>
<protein>
    <submittedName>
        <fullName evidence="3">Uncharacterized protein</fullName>
    </submittedName>
</protein>
<evidence type="ECO:0000313" key="4">
    <source>
        <dbReference type="Proteomes" id="UP000243053"/>
    </source>
</evidence>
<comment type="caution">
    <text evidence="3">The sequence shown here is derived from an EMBL/GenBank/DDBJ whole genome shotgun (WGS) entry which is preliminary data.</text>
</comment>
<dbReference type="Proteomes" id="UP000243053">
    <property type="component" value="Unassembled WGS sequence"/>
</dbReference>
<sequence>MKLLFLLFFLTFSFSSFSNDNPAIAKAEYVGDLTWEYKNYRIRQGDITNTKKHWIFKTVNPIWGYLNISYIIPPKNEEFEITTRDFSKKAKKKNSSYSSWYNKSRSKPFLTSSKPALEILKEEKLLTFYLVNWEKTDEYKSWESKVAKNKLAWGKYNKLSKWEKRAVKQPEYEHFLKSMKPKEFRYVTKETVKIIIPVTEKSERDYWAKTEKIKNQENLKNFGYFILILVILFVVWFILKISYRATKRTASKIGKGYGNLKDKQYKKKVRKLAEVTAMTEIIKEEIKNSTPDELSQLKKQIAEAIESGDNEKADSLLNIAERLKKLND</sequence>
<feature type="transmembrane region" description="Helical" evidence="1">
    <location>
        <begin position="222"/>
        <end position="239"/>
    </location>
</feature>
<dbReference type="EMBL" id="MAAF01000106">
    <property type="protein sequence ID" value="OUR75855.1"/>
    <property type="molecule type" value="Genomic_DNA"/>
</dbReference>
<evidence type="ECO:0000313" key="3">
    <source>
        <dbReference type="EMBL" id="OUR75855.1"/>
    </source>
</evidence>
<dbReference type="AlphaFoldDB" id="A0A1Y5E4C9"/>
<proteinExistence type="predicted"/>
<accession>A0A1Y5E4C9</accession>
<gene>
    <name evidence="3" type="ORF">A9Q75_17315</name>
</gene>
<keyword evidence="2" id="KW-0732">Signal</keyword>
<keyword evidence="1" id="KW-0812">Transmembrane</keyword>
<keyword evidence="1" id="KW-0472">Membrane</keyword>
<organism evidence="3 4">
    <name type="scientific">Colwellia psychrerythraea</name>
    <name type="common">Vibrio psychroerythus</name>
    <dbReference type="NCBI Taxonomy" id="28229"/>
    <lineage>
        <taxon>Bacteria</taxon>
        <taxon>Pseudomonadati</taxon>
        <taxon>Pseudomonadota</taxon>
        <taxon>Gammaproteobacteria</taxon>
        <taxon>Alteromonadales</taxon>
        <taxon>Colwelliaceae</taxon>
        <taxon>Colwellia</taxon>
    </lineage>
</organism>
<evidence type="ECO:0000256" key="2">
    <source>
        <dbReference type="SAM" id="SignalP"/>
    </source>
</evidence>